<sequence length="181" mass="20125">MKKRVLFIQGGGEGGYEAGIPLAEALQEAVGEDYKVNYPRMESDEEAPDFGWLRQIGEEISSSGENVIVVAHSLGASMVLKYLSEQLVAKSIAGIFLLAAPFWSGNEHWKQGLKLKEDFAAALPKNIRIFFYRCRDDDEVPVDHFAAYRDRLPGASFREPESGGHLFKGSLHLLVRDIKAL</sequence>
<proteinExistence type="predicted"/>
<dbReference type="EMBL" id="WVHS01000003">
    <property type="protein sequence ID" value="MXV16574.1"/>
    <property type="molecule type" value="Genomic_DNA"/>
</dbReference>
<evidence type="ECO:0008006" key="3">
    <source>
        <dbReference type="Google" id="ProtNLM"/>
    </source>
</evidence>
<dbReference type="Gene3D" id="3.40.50.1820">
    <property type="entry name" value="alpha/beta hydrolase"/>
    <property type="match status" value="1"/>
</dbReference>
<dbReference type="GO" id="GO:0016787">
    <property type="term" value="F:hydrolase activity"/>
    <property type="evidence" value="ECO:0007669"/>
    <property type="project" value="InterPro"/>
</dbReference>
<dbReference type="Proteomes" id="UP000451233">
    <property type="component" value="Unassembled WGS sequence"/>
</dbReference>
<evidence type="ECO:0000313" key="2">
    <source>
        <dbReference type="Proteomes" id="UP000451233"/>
    </source>
</evidence>
<dbReference type="AlphaFoldDB" id="A0A7K1XZY1"/>
<organism evidence="1 2">
    <name type="scientific">Hufsiella ginkgonis</name>
    <dbReference type="NCBI Taxonomy" id="2695274"/>
    <lineage>
        <taxon>Bacteria</taxon>
        <taxon>Pseudomonadati</taxon>
        <taxon>Bacteroidota</taxon>
        <taxon>Sphingobacteriia</taxon>
        <taxon>Sphingobacteriales</taxon>
        <taxon>Sphingobacteriaceae</taxon>
        <taxon>Hufsiella</taxon>
    </lineage>
</organism>
<dbReference type="PANTHER" id="PTHR15394">
    <property type="entry name" value="SERINE HYDROLASE RBBP9"/>
    <property type="match status" value="1"/>
</dbReference>
<gene>
    <name evidence="1" type="ORF">GS398_14830</name>
</gene>
<name>A0A7K1XZY1_9SPHI</name>
<evidence type="ECO:0000313" key="1">
    <source>
        <dbReference type="EMBL" id="MXV16574.1"/>
    </source>
</evidence>
<dbReference type="SUPFAM" id="SSF53474">
    <property type="entry name" value="alpha/beta-Hydrolases"/>
    <property type="match status" value="1"/>
</dbReference>
<dbReference type="Pfam" id="PF06821">
    <property type="entry name" value="Ser_hydrolase"/>
    <property type="match status" value="1"/>
</dbReference>
<reference evidence="1 2" key="1">
    <citation type="submission" date="2019-11" db="EMBL/GenBank/DDBJ databases">
        <title>Pedobacter sp. HMF7056 Genome sequencing and assembly.</title>
        <authorList>
            <person name="Kang H."/>
            <person name="Kim H."/>
            <person name="Joh K."/>
        </authorList>
    </citation>
    <scope>NUCLEOTIDE SEQUENCE [LARGE SCALE GENOMIC DNA]</scope>
    <source>
        <strain evidence="1 2">HMF7056</strain>
    </source>
</reference>
<keyword evidence="2" id="KW-1185">Reference proteome</keyword>
<protein>
    <recommendedName>
        <fullName evidence="3">Alpha/beta hydrolase</fullName>
    </recommendedName>
</protein>
<comment type="caution">
    <text evidence="1">The sequence shown here is derived from an EMBL/GenBank/DDBJ whole genome shotgun (WGS) entry which is preliminary data.</text>
</comment>
<dbReference type="RefSeq" id="WP_160907557.1">
    <property type="nucleotide sequence ID" value="NZ_WVHS01000003.1"/>
</dbReference>
<dbReference type="InterPro" id="IPR010662">
    <property type="entry name" value="RBBP9/YdeN"/>
</dbReference>
<dbReference type="PANTHER" id="PTHR15394:SF3">
    <property type="entry name" value="SERINE HYDROLASE RBBP9"/>
    <property type="match status" value="1"/>
</dbReference>
<accession>A0A7K1XZY1</accession>
<dbReference type="InterPro" id="IPR029058">
    <property type="entry name" value="AB_hydrolase_fold"/>
</dbReference>